<dbReference type="InterPro" id="IPR050905">
    <property type="entry name" value="Plant_NBS-LRR"/>
</dbReference>
<dbReference type="Proteomes" id="UP001177003">
    <property type="component" value="Chromosome 2"/>
</dbReference>
<dbReference type="InterPro" id="IPR057135">
    <property type="entry name" value="At4g27190-like_LRR"/>
</dbReference>
<dbReference type="AlphaFoldDB" id="A0AA35VG77"/>
<feature type="domain" description="Disease resistance protein At4g27190-like leucine-rich repeats" evidence="3">
    <location>
        <begin position="106"/>
        <end position="208"/>
    </location>
</feature>
<organism evidence="4 5">
    <name type="scientific">Lactuca saligna</name>
    <name type="common">Willowleaf lettuce</name>
    <dbReference type="NCBI Taxonomy" id="75948"/>
    <lineage>
        <taxon>Eukaryota</taxon>
        <taxon>Viridiplantae</taxon>
        <taxon>Streptophyta</taxon>
        <taxon>Embryophyta</taxon>
        <taxon>Tracheophyta</taxon>
        <taxon>Spermatophyta</taxon>
        <taxon>Magnoliopsida</taxon>
        <taxon>eudicotyledons</taxon>
        <taxon>Gunneridae</taxon>
        <taxon>Pentapetalae</taxon>
        <taxon>asterids</taxon>
        <taxon>campanulids</taxon>
        <taxon>Asterales</taxon>
        <taxon>Asteraceae</taxon>
        <taxon>Cichorioideae</taxon>
        <taxon>Cichorieae</taxon>
        <taxon>Lactucinae</taxon>
        <taxon>Lactuca</taxon>
    </lineage>
</organism>
<feature type="domain" description="Disease resistance protein At4g27190-like leucine-rich repeats" evidence="3">
    <location>
        <begin position="34"/>
        <end position="86"/>
    </location>
</feature>
<keyword evidence="2" id="KW-0732">Signal</keyword>
<dbReference type="Pfam" id="PF23247">
    <property type="entry name" value="LRR_RPS2"/>
    <property type="match status" value="3"/>
</dbReference>
<sequence length="516" mass="58497">MNNSAWSNSYISIFYLLQFSQVVGVSWSLCQYPKEIEISLCHALSSVIPSNALGKILKLQVLKISYCSSMKEVFETQGINNSSNYVDEGTPPIPRQIDDVKHHVLKLPNLKILKIDGCDLVEHVFPFSTLESLRQLEELMIKDCDAMKVIVKEECGGEQTATSEVVVFGRLRSIKLINLPDLVGFYRGMNEFRWPSLHKVKIINCPQMMVFTPGGSRAPQLKFVETILGKHSPECGFNFHATNISQLQTRPPSLGHTTLCPATTSEGIPWSFHNLIESQVKFNAYVETIIPSSELLQLQKLEKIHLRDNTWVELVFDALKGTDSAFDESETVIKLPNLREVELYRLAHLRYIWKHSPWTTFEFPNLTRVYIGDCKTLAHAFTSSMLGCLLNLQELHIIDCIRMEEVIVKDKNVVVEVEEESDGKMNEIMLPCLKSLKLDQLPCLKGFCLGKENFSFPSMDILSIKKCPSIMIFTKGSFVTPVLGEIEKSFGLFDVGEDDINSFIKKKQEVGRCYLL</sequence>
<evidence type="ECO:0000256" key="1">
    <source>
        <dbReference type="ARBA" id="ARBA00022821"/>
    </source>
</evidence>
<protein>
    <recommendedName>
        <fullName evidence="3">Disease resistance protein At4g27190-like leucine-rich repeats domain-containing protein</fullName>
    </recommendedName>
</protein>
<dbReference type="InterPro" id="IPR032675">
    <property type="entry name" value="LRR_dom_sf"/>
</dbReference>
<keyword evidence="1" id="KW-0611">Plant defense</keyword>
<dbReference type="PANTHER" id="PTHR33463">
    <property type="entry name" value="NB-ARC DOMAIN-CONTAINING PROTEIN-RELATED"/>
    <property type="match status" value="1"/>
</dbReference>
<keyword evidence="5" id="KW-1185">Reference proteome</keyword>
<accession>A0AA35VG77</accession>
<proteinExistence type="predicted"/>
<dbReference type="Gene3D" id="3.80.10.10">
    <property type="entry name" value="Ribonuclease Inhibitor"/>
    <property type="match status" value="2"/>
</dbReference>
<feature type="chain" id="PRO_5041432513" description="Disease resistance protein At4g27190-like leucine-rich repeats domain-containing protein" evidence="2">
    <location>
        <begin position="25"/>
        <end position="516"/>
    </location>
</feature>
<evidence type="ECO:0000313" key="4">
    <source>
        <dbReference type="EMBL" id="CAI9271130.1"/>
    </source>
</evidence>
<dbReference type="PANTHER" id="PTHR33463:SF198">
    <property type="entry name" value="RPP4C3"/>
    <property type="match status" value="1"/>
</dbReference>
<gene>
    <name evidence="4" type="ORF">LSALG_LOCUS11410</name>
</gene>
<dbReference type="SUPFAM" id="SSF52047">
    <property type="entry name" value="RNI-like"/>
    <property type="match status" value="1"/>
</dbReference>
<reference evidence="4" key="1">
    <citation type="submission" date="2023-04" db="EMBL/GenBank/DDBJ databases">
        <authorList>
            <person name="Vijverberg K."/>
            <person name="Xiong W."/>
            <person name="Schranz E."/>
        </authorList>
    </citation>
    <scope>NUCLEOTIDE SEQUENCE</scope>
</reference>
<name>A0AA35VG77_LACSI</name>
<evidence type="ECO:0000313" key="5">
    <source>
        <dbReference type="Proteomes" id="UP001177003"/>
    </source>
</evidence>
<evidence type="ECO:0000259" key="3">
    <source>
        <dbReference type="Pfam" id="PF23247"/>
    </source>
</evidence>
<feature type="signal peptide" evidence="2">
    <location>
        <begin position="1"/>
        <end position="24"/>
    </location>
</feature>
<feature type="domain" description="Disease resistance protein At4g27190-like leucine-rich repeats" evidence="3">
    <location>
        <begin position="271"/>
        <end position="400"/>
    </location>
</feature>
<dbReference type="EMBL" id="OX465078">
    <property type="protein sequence ID" value="CAI9271130.1"/>
    <property type="molecule type" value="Genomic_DNA"/>
</dbReference>
<evidence type="ECO:0000256" key="2">
    <source>
        <dbReference type="SAM" id="SignalP"/>
    </source>
</evidence>